<evidence type="ECO:0000313" key="4">
    <source>
        <dbReference type="WBParaSite" id="PSAMB.scaffold1704size28565.g14417.t1"/>
    </source>
</evidence>
<dbReference type="GO" id="GO:0005739">
    <property type="term" value="C:mitochondrion"/>
    <property type="evidence" value="ECO:0007669"/>
    <property type="project" value="UniProtKB-ARBA"/>
</dbReference>
<keyword evidence="3" id="KW-1185">Reference proteome</keyword>
<evidence type="ECO:0000259" key="2">
    <source>
        <dbReference type="Pfam" id="PF02582"/>
    </source>
</evidence>
<dbReference type="Proteomes" id="UP000887566">
    <property type="component" value="Unplaced"/>
</dbReference>
<accession>A0A914V9E4</accession>
<dbReference type="WBParaSite" id="PSAMB.scaffold1704size28565.g14417.t1">
    <property type="protein sequence ID" value="PSAMB.scaffold1704size28565.g14417.t1"/>
    <property type="gene ID" value="PSAMB.scaffold1704size28565.g14417"/>
</dbReference>
<organism evidence="3 4">
    <name type="scientific">Plectus sambesii</name>
    <dbReference type="NCBI Taxonomy" id="2011161"/>
    <lineage>
        <taxon>Eukaryota</taxon>
        <taxon>Metazoa</taxon>
        <taxon>Ecdysozoa</taxon>
        <taxon>Nematoda</taxon>
        <taxon>Chromadorea</taxon>
        <taxon>Plectida</taxon>
        <taxon>Plectina</taxon>
        <taxon>Plectoidea</taxon>
        <taxon>Plectidae</taxon>
        <taxon>Plectus</taxon>
    </lineage>
</organism>
<dbReference type="InterPro" id="IPR051624">
    <property type="entry name" value="RMD1/Sad1-interacting"/>
</dbReference>
<name>A0A914V9E4_9BILA</name>
<reference evidence="4" key="1">
    <citation type="submission" date="2022-11" db="UniProtKB">
        <authorList>
            <consortium name="WormBaseParasite"/>
        </authorList>
    </citation>
    <scope>IDENTIFICATION</scope>
</reference>
<evidence type="ECO:0000313" key="3">
    <source>
        <dbReference type="Proteomes" id="UP000887566"/>
    </source>
</evidence>
<dbReference type="AlphaFoldDB" id="A0A914V9E4"/>
<dbReference type="PANTHER" id="PTHR16255">
    <property type="entry name" value="REQUIRED FOR MEIOTIC NUCLEAR DIVISION PROTEIN 1 HOMOLOG"/>
    <property type="match status" value="1"/>
</dbReference>
<dbReference type="PANTHER" id="PTHR16255:SF1">
    <property type="entry name" value="REQUIRED FOR MEIOTIC NUCLEAR DIVISION PROTEIN 1 HOMOLOG"/>
    <property type="match status" value="1"/>
</dbReference>
<evidence type="ECO:0000256" key="1">
    <source>
        <dbReference type="ARBA" id="ARBA00008306"/>
    </source>
</evidence>
<sequence>MWAASKYLSRLLRPLRPSCSAAVCTQCHQLRSNLHTTGRFFGASSARRAQDLKYSMSAWAVEQQMTNNVRQQVDPSAALPTSSVATSRVRRQQRKRRALLQTYEGPGPYLFGMARAEAFDLAAVIQDHHITDLYEATFVAEDSEETLHLVPKRKYSVNPNAIREFYLFSDGVVMFVNLDDTERAQILERLKPYETGSYPQQLVEEETEKTSFQLVESKSGIKGDTIQLNASMYEQEGHQSNKAISERFALSHGMALSVKIGIWESQLDTVAEPLLALAKDLRSGVVRVNQNDVLVKCGELHTLRQTINLDCELTSPDYYWDRPDLELLYKESLRHFETNRRLAMINKKIDYCEEMMHLLDGVLSHRHSAKLEWIIIILIVFEVVFGCIHLADRQQWISFPISFSPADSKKLTESRD</sequence>
<dbReference type="InterPro" id="IPR003734">
    <property type="entry name" value="DUF155"/>
</dbReference>
<comment type="similarity">
    <text evidence="1">Belongs to the RMD1/sif2 family.</text>
</comment>
<proteinExistence type="inferred from homology"/>
<feature type="domain" description="DUF155" evidence="2">
    <location>
        <begin position="166"/>
        <end position="346"/>
    </location>
</feature>
<protein>
    <submittedName>
        <fullName evidence="4">DUF155 domain-containing protein</fullName>
    </submittedName>
</protein>
<dbReference type="GO" id="GO:0070131">
    <property type="term" value="P:positive regulation of mitochondrial translation"/>
    <property type="evidence" value="ECO:0007669"/>
    <property type="project" value="TreeGrafter"/>
</dbReference>
<dbReference type="Pfam" id="PF02582">
    <property type="entry name" value="DUF155"/>
    <property type="match status" value="1"/>
</dbReference>